<reference evidence="4" key="1">
    <citation type="journal article" date="2019" name="Int. J. Syst. Evol. Microbiol.">
        <title>The Global Catalogue of Microorganisms (GCM) 10K type strain sequencing project: providing services to taxonomists for standard genome sequencing and annotation.</title>
        <authorList>
            <consortium name="The Broad Institute Genomics Platform"/>
            <consortium name="The Broad Institute Genome Sequencing Center for Infectious Disease"/>
            <person name="Wu L."/>
            <person name="Ma J."/>
        </authorList>
    </citation>
    <scope>NUCLEOTIDE SEQUENCE [LARGE SCALE GENOMIC DNA]</scope>
    <source>
        <strain evidence="4">KCTC 42423</strain>
    </source>
</reference>
<proteinExistence type="predicted"/>
<dbReference type="CDD" id="cd03416">
    <property type="entry name" value="CbiX_SirB_N"/>
    <property type="match status" value="1"/>
</dbReference>
<dbReference type="PANTHER" id="PTHR33542">
    <property type="entry name" value="SIROHYDROCHLORIN FERROCHELATASE, CHLOROPLASTIC"/>
    <property type="match status" value="1"/>
</dbReference>
<dbReference type="PANTHER" id="PTHR33542:SF3">
    <property type="entry name" value="SIROHYDROCHLORIN FERROCHELATASE, CHLOROPLASTIC"/>
    <property type="match status" value="1"/>
</dbReference>
<dbReference type="InterPro" id="IPR050963">
    <property type="entry name" value="Sirohydro_Cobaltochel/CbiX"/>
</dbReference>
<sequence>MKEGILLCGHGSRREAAVASFKRLVTILKDRYQDSYEVDYGFLEFNHPTYEAAVERMYLNGIRKIYALPVILFAGSHAKNDIPYELNTIQSYYEDLHIAMAKHIGVNSFLLDLAAKRIKETEATIPGFNRKESCLVVVGRGTTDPDANSDVCKLTSMLWEGLGYGFATTAYSGTAYPSVKESLLLTEKLGFKRTIVIPFFFFTGVLLERIYSQVTAMDDKVADQEFIYTDPFGTDELLLKAFDERLEEAKTGTANMNCQLCKYRKQVIGFESDYGKEQIGHHLNVKGILFEEDEKPGEKKNTLGHKIKKVLGI</sequence>
<evidence type="ECO:0000256" key="2">
    <source>
        <dbReference type="ARBA" id="ARBA00023239"/>
    </source>
</evidence>
<evidence type="ECO:0000313" key="4">
    <source>
        <dbReference type="Proteomes" id="UP001597459"/>
    </source>
</evidence>
<keyword evidence="1" id="KW-0479">Metal-binding</keyword>
<dbReference type="RefSeq" id="WP_378254408.1">
    <property type="nucleotide sequence ID" value="NZ_JBHSJV010000001.1"/>
</dbReference>
<dbReference type="Proteomes" id="UP001597459">
    <property type="component" value="Unassembled WGS sequence"/>
</dbReference>
<organism evidence="3 4">
    <name type="scientific">Aquimarina hainanensis</name>
    <dbReference type="NCBI Taxonomy" id="1578017"/>
    <lineage>
        <taxon>Bacteria</taxon>
        <taxon>Pseudomonadati</taxon>
        <taxon>Bacteroidota</taxon>
        <taxon>Flavobacteriia</taxon>
        <taxon>Flavobacteriales</taxon>
        <taxon>Flavobacteriaceae</taxon>
        <taxon>Aquimarina</taxon>
    </lineage>
</organism>
<dbReference type="InterPro" id="IPR002762">
    <property type="entry name" value="CbiX-like"/>
</dbReference>
<accession>A0ABW5NAQ9</accession>
<dbReference type="CDD" id="cd03414">
    <property type="entry name" value="CbiX_SirB_C"/>
    <property type="match status" value="1"/>
</dbReference>
<dbReference type="Gene3D" id="3.40.50.1400">
    <property type="match status" value="2"/>
</dbReference>
<keyword evidence="4" id="KW-1185">Reference proteome</keyword>
<evidence type="ECO:0000256" key="1">
    <source>
        <dbReference type="ARBA" id="ARBA00022723"/>
    </source>
</evidence>
<keyword evidence="2" id="KW-0456">Lyase</keyword>
<dbReference type="EMBL" id="JBHULX010000039">
    <property type="protein sequence ID" value="MFD2592408.1"/>
    <property type="molecule type" value="Genomic_DNA"/>
</dbReference>
<evidence type="ECO:0000313" key="3">
    <source>
        <dbReference type="EMBL" id="MFD2592408.1"/>
    </source>
</evidence>
<comment type="caution">
    <text evidence="3">The sequence shown here is derived from an EMBL/GenBank/DDBJ whole genome shotgun (WGS) entry which is preliminary data.</text>
</comment>
<name>A0ABW5NAQ9_9FLAO</name>
<protein>
    <submittedName>
        <fullName evidence="3">Sirohydrochlorin chelatase</fullName>
    </submittedName>
</protein>
<dbReference type="SUPFAM" id="SSF53800">
    <property type="entry name" value="Chelatase"/>
    <property type="match status" value="1"/>
</dbReference>
<dbReference type="Pfam" id="PF01903">
    <property type="entry name" value="CbiX"/>
    <property type="match status" value="2"/>
</dbReference>
<gene>
    <name evidence="3" type="ORF">ACFSTE_16330</name>
</gene>